<feature type="domain" description="Methyltransferase small" evidence="5">
    <location>
        <begin position="49"/>
        <end position="127"/>
    </location>
</feature>
<name>A0A1H8BCK5_9RHOB</name>
<dbReference type="Proteomes" id="UP000182160">
    <property type="component" value="Unassembled WGS sequence"/>
</dbReference>
<dbReference type="GO" id="GO:0046406">
    <property type="term" value="F:magnesium protoporphyrin IX methyltransferase activity"/>
    <property type="evidence" value="ECO:0007669"/>
    <property type="project" value="UniProtKB-UniRule"/>
</dbReference>
<evidence type="ECO:0000256" key="3">
    <source>
        <dbReference type="ARBA" id="ARBA00022691"/>
    </source>
</evidence>
<dbReference type="NCBIfam" id="TIGR02021">
    <property type="entry name" value="BchM-ChlM"/>
    <property type="match status" value="1"/>
</dbReference>
<proteinExistence type="predicted"/>
<keyword evidence="1 7" id="KW-0489">Methyltransferase</keyword>
<reference evidence="7 8" key="1">
    <citation type="submission" date="2016-10" db="EMBL/GenBank/DDBJ databases">
        <authorList>
            <person name="de Groot N.N."/>
        </authorList>
    </citation>
    <scope>NUCLEOTIDE SEQUENCE [LARGE SCALE GENOMIC DNA]</scope>
    <source>
        <strain evidence="7 8">DSM 11457</strain>
    </source>
</reference>
<dbReference type="PANTHER" id="PTHR43464">
    <property type="entry name" value="METHYLTRANSFERASE"/>
    <property type="match status" value="1"/>
</dbReference>
<evidence type="ECO:0000313" key="7">
    <source>
        <dbReference type="EMBL" id="SEM80691.1"/>
    </source>
</evidence>
<keyword evidence="3" id="KW-0949">S-adenosyl-L-methionine</keyword>
<accession>A0A1H8BCK5</accession>
<dbReference type="InterPro" id="IPR029063">
    <property type="entry name" value="SAM-dependent_MTases_sf"/>
</dbReference>
<protein>
    <recommendedName>
        <fullName evidence="4">Magnesium protoporphyrin IX methyltransferase</fullName>
        <ecNumber evidence="4">2.1.1.11</ecNumber>
    </recommendedName>
</protein>
<evidence type="ECO:0000256" key="1">
    <source>
        <dbReference type="ARBA" id="ARBA00022603"/>
    </source>
</evidence>
<dbReference type="CDD" id="cd02440">
    <property type="entry name" value="AdoMet_MTases"/>
    <property type="match status" value="1"/>
</dbReference>
<dbReference type="SUPFAM" id="SSF53335">
    <property type="entry name" value="S-adenosyl-L-methionine-dependent methyltransferases"/>
    <property type="match status" value="1"/>
</dbReference>
<dbReference type="PANTHER" id="PTHR43464:SF19">
    <property type="entry name" value="UBIQUINONE BIOSYNTHESIS O-METHYLTRANSFERASE, MITOCHONDRIAL"/>
    <property type="match status" value="1"/>
</dbReference>
<feature type="domain" description="Magnesium-protoporphyrin IX methyltransferase C-terminal" evidence="6">
    <location>
        <begin position="128"/>
        <end position="225"/>
    </location>
</feature>
<dbReference type="InterPro" id="IPR010940">
    <property type="entry name" value="Mg_prot_MeTrfase_C"/>
</dbReference>
<evidence type="ECO:0000256" key="2">
    <source>
        <dbReference type="ARBA" id="ARBA00022679"/>
    </source>
</evidence>
<dbReference type="Pfam" id="PF07109">
    <property type="entry name" value="Mg-por_mtran_C"/>
    <property type="match status" value="1"/>
</dbReference>
<evidence type="ECO:0000256" key="4">
    <source>
        <dbReference type="NCBIfam" id="TIGR02021"/>
    </source>
</evidence>
<dbReference type="AlphaFoldDB" id="A0A1H8BCK5"/>
<dbReference type="InterPro" id="IPR010251">
    <property type="entry name" value="Mg_prot_MeTrfase"/>
</dbReference>
<dbReference type="EMBL" id="FOBO01000008">
    <property type="protein sequence ID" value="SEM80691.1"/>
    <property type="molecule type" value="Genomic_DNA"/>
</dbReference>
<dbReference type="GO" id="GO:0032259">
    <property type="term" value="P:methylation"/>
    <property type="evidence" value="ECO:0007669"/>
    <property type="project" value="UniProtKB-KW"/>
</dbReference>
<dbReference type="Gene3D" id="3.40.50.150">
    <property type="entry name" value="Vaccinia Virus protein VP39"/>
    <property type="match status" value="1"/>
</dbReference>
<keyword evidence="2 7" id="KW-0808">Transferase</keyword>
<dbReference type="PROSITE" id="PS51556">
    <property type="entry name" value="SAM_MT_MG_PIX"/>
    <property type="match status" value="1"/>
</dbReference>
<dbReference type="GO" id="GO:0015995">
    <property type="term" value="P:chlorophyll biosynthetic process"/>
    <property type="evidence" value="ECO:0007669"/>
    <property type="project" value="UniProtKB-UniRule"/>
</dbReference>
<dbReference type="Pfam" id="PF05175">
    <property type="entry name" value="MTS"/>
    <property type="match status" value="1"/>
</dbReference>
<evidence type="ECO:0000313" key="8">
    <source>
        <dbReference type="Proteomes" id="UP000182160"/>
    </source>
</evidence>
<dbReference type="RefSeq" id="WP_074786044.1">
    <property type="nucleotide sequence ID" value="NZ_FOBO01000008.1"/>
</dbReference>
<dbReference type="InterPro" id="IPR007848">
    <property type="entry name" value="Small_mtfrase_dom"/>
</dbReference>
<sequence>MSYDQTLARVETYFDRTATRAWEALTSDAPVSKIRQTVREGRDTMRAQMLARLPDDLRGARILDAGCGAGQMTAELAARGADVVAVDISPALVEIAQKRLDTRLKRHVSFHSGDMLAKNLGRFDHVLAMDSLIYYTAPDLARALTELAARTSGGIIFTVAPRTPLLMAMWRVGKLFPRADRSPVMVPHSAARLAQGLRAAGSNARLTPLDRIARGFYISQAMEVRG</sequence>
<gene>
    <name evidence="7" type="ORF">SAMN04488077_10878</name>
</gene>
<evidence type="ECO:0000259" key="6">
    <source>
        <dbReference type="Pfam" id="PF07109"/>
    </source>
</evidence>
<evidence type="ECO:0000259" key="5">
    <source>
        <dbReference type="Pfam" id="PF05175"/>
    </source>
</evidence>
<organism evidence="7 8">
    <name type="scientific">Roseovarius tolerans</name>
    <dbReference type="NCBI Taxonomy" id="74031"/>
    <lineage>
        <taxon>Bacteria</taxon>
        <taxon>Pseudomonadati</taxon>
        <taxon>Pseudomonadota</taxon>
        <taxon>Alphaproteobacteria</taxon>
        <taxon>Rhodobacterales</taxon>
        <taxon>Roseobacteraceae</taxon>
        <taxon>Roseovarius</taxon>
    </lineage>
</organism>
<dbReference type="EC" id="2.1.1.11" evidence="4"/>